<proteinExistence type="predicted"/>
<keyword evidence="3" id="KW-1185">Reference proteome</keyword>
<evidence type="ECO:0000313" key="3">
    <source>
        <dbReference type="Proteomes" id="UP000482155"/>
    </source>
</evidence>
<dbReference type="InterPro" id="IPR011330">
    <property type="entry name" value="Glyco_hydro/deAcase_b/a-brl"/>
</dbReference>
<reference evidence="2 3" key="1">
    <citation type="submission" date="2020-02" db="EMBL/GenBank/DDBJ databases">
        <authorList>
            <person name="Kim M.K."/>
        </authorList>
    </citation>
    <scope>NUCLEOTIDE SEQUENCE [LARGE SCALE GENOMIC DNA]</scope>
    <source>
        <strain evidence="2 3">17J57-3</strain>
    </source>
</reference>
<dbReference type="Proteomes" id="UP000482155">
    <property type="component" value="Unassembled WGS sequence"/>
</dbReference>
<dbReference type="SUPFAM" id="SSF88713">
    <property type="entry name" value="Glycoside hydrolase/deacetylase"/>
    <property type="match status" value="1"/>
</dbReference>
<dbReference type="Gene3D" id="3.20.20.370">
    <property type="entry name" value="Glycoside hydrolase/deacetylase"/>
    <property type="match status" value="1"/>
</dbReference>
<feature type="domain" description="NodB homology" evidence="1">
    <location>
        <begin position="83"/>
        <end position="187"/>
    </location>
</feature>
<dbReference type="InterPro" id="IPR002509">
    <property type="entry name" value="NODB_dom"/>
</dbReference>
<dbReference type="GO" id="GO:0005975">
    <property type="term" value="P:carbohydrate metabolic process"/>
    <property type="evidence" value="ECO:0007669"/>
    <property type="project" value="InterPro"/>
</dbReference>
<accession>A0A6B3SVV0</accession>
<dbReference type="CDD" id="cd10979">
    <property type="entry name" value="CE4_PuuE_like"/>
    <property type="match status" value="1"/>
</dbReference>
<name>A0A6B3SVV0_9BURK</name>
<dbReference type="RefSeq" id="WP_163968792.1">
    <property type="nucleotide sequence ID" value="NZ_JAAIVB010000085.1"/>
</dbReference>
<organism evidence="2 3">
    <name type="scientific">Noviherbaspirillum galbum</name>
    <dbReference type="NCBI Taxonomy" id="2709383"/>
    <lineage>
        <taxon>Bacteria</taxon>
        <taxon>Pseudomonadati</taxon>
        <taxon>Pseudomonadota</taxon>
        <taxon>Betaproteobacteria</taxon>
        <taxon>Burkholderiales</taxon>
        <taxon>Oxalobacteraceae</taxon>
        <taxon>Noviherbaspirillum</taxon>
    </lineage>
</organism>
<dbReference type="PANTHER" id="PTHR43123">
    <property type="entry name" value="POLYSACCHARIDE DEACETYLASE-RELATED"/>
    <property type="match status" value="1"/>
</dbReference>
<dbReference type="AlphaFoldDB" id="A0A6B3SVV0"/>
<sequence>MTEQTPGQAPGGPTARERVRYEPISQRRPFVLPDNARVAVWTIVNIENWLPQNPMPRTVLPPPMGQPLLPDVPNWCWHEYGMRVGFWRFVEVLKARGMRATLALNGSTCTEYPAACKAALEAGWEFMGHGFEQKPMHRVEDQAQAIRRTVDAIRAFTGKTPRGWESPGLTETAETIDLLAEAGIEYVADWVLDDQPVPIKTRSGEMISVPYTVEINDVVMSAIQQQPSDEIFRRGKDQFDQLYKEGATIPRVMAISIHPYLTGVPHRIKYLEALYDYILSHPGVAMCTGEEILDIYKAQAGSGQA</sequence>
<dbReference type="EMBL" id="JAAIVB010000085">
    <property type="protein sequence ID" value="NEX64877.1"/>
    <property type="molecule type" value="Genomic_DNA"/>
</dbReference>
<evidence type="ECO:0000313" key="2">
    <source>
        <dbReference type="EMBL" id="NEX64877.1"/>
    </source>
</evidence>
<gene>
    <name evidence="2" type="ORF">G3574_27665</name>
</gene>
<evidence type="ECO:0000259" key="1">
    <source>
        <dbReference type="Pfam" id="PF01522"/>
    </source>
</evidence>
<dbReference type="PANTHER" id="PTHR43123:SF4">
    <property type="entry name" value="POLYSACCHARIDE DEACETYLASE"/>
    <property type="match status" value="1"/>
</dbReference>
<dbReference type="Pfam" id="PF01522">
    <property type="entry name" value="Polysacc_deac_1"/>
    <property type="match status" value="1"/>
</dbReference>
<dbReference type="GO" id="GO:0016810">
    <property type="term" value="F:hydrolase activity, acting on carbon-nitrogen (but not peptide) bonds"/>
    <property type="evidence" value="ECO:0007669"/>
    <property type="project" value="InterPro"/>
</dbReference>
<protein>
    <submittedName>
        <fullName evidence="2">Polysaccharide deacetylase family protein</fullName>
    </submittedName>
</protein>
<comment type="caution">
    <text evidence="2">The sequence shown here is derived from an EMBL/GenBank/DDBJ whole genome shotgun (WGS) entry which is preliminary data.</text>
</comment>